<keyword evidence="2" id="KW-0597">Phosphoprotein</keyword>
<dbReference type="Pfam" id="PF00501">
    <property type="entry name" value="AMP-binding"/>
    <property type="match status" value="1"/>
</dbReference>
<feature type="non-terminal residue" evidence="4">
    <location>
        <position position="1"/>
    </location>
</feature>
<dbReference type="PANTHER" id="PTHR44845:SF6">
    <property type="entry name" value="BETA-ALANINE-ACTIVATING ENZYME"/>
    <property type="match status" value="1"/>
</dbReference>
<dbReference type="InterPro" id="IPR000873">
    <property type="entry name" value="AMP-dep_synth/lig_dom"/>
</dbReference>
<keyword evidence="1" id="KW-0596">Phosphopantetheine</keyword>
<comment type="caution">
    <text evidence="4">The sequence shown here is derived from an EMBL/GenBank/DDBJ whole genome shotgun (WGS) entry which is preliminary data.</text>
</comment>
<feature type="non-terminal residue" evidence="4">
    <location>
        <position position="82"/>
    </location>
</feature>
<dbReference type="EMBL" id="JAAGMN010002680">
    <property type="protein sequence ID" value="NEE09890.1"/>
    <property type="molecule type" value="Genomic_DNA"/>
</dbReference>
<dbReference type="AlphaFoldDB" id="A0A6G3WX70"/>
<reference evidence="4" key="1">
    <citation type="submission" date="2020-01" db="EMBL/GenBank/DDBJ databases">
        <title>Insect and environment-associated Actinomycetes.</title>
        <authorList>
            <person name="Currrie C."/>
            <person name="Chevrette M."/>
            <person name="Carlson C."/>
            <person name="Stubbendieck R."/>
            <person name="Wendt-Pienkowski E."/>
        </authorList>
    </citation>
    <scope>NUCLEOTIDE SEQUENCE</scope>
    <source>
        <strain evidence="4">SID7499</strain>
    </source>
</reference>
<evidence type="ECO:0000256" key="1">
    <source>
        <dbReference type="ARBA" id="ARBA00022450"/>
    </source>
</evidence>
<protein>
    <submittedName>
        <fullName evidence="4">AMP-binding protein</fullName>
    </submittedName>
</protein>
<dbReference type="SUPFAM" id="SSF56801">
    <property type="entry name" value="Acetyl-CoA synthetase-like"/>
    <property type="match status" value="1"/>
</dbReference>
<gene>
    <name evidence="4" type="ORF">G3M58_26000</name>
</gene>
<dbReference type="Gene3D" id="3.40.50.980">
    <property type="match status" value="1"/>
</dbReference>
<proteinExistence type="predicted"/>
<feature type="domain" description="AMP-dependent synthetase/ligase" evidence="3">
    <location>
        <begin position="1"/>
        <end position="62"/>
    </location>
</feature>
<sequence length="82" mass="8635">AVLLPRSADLIVTFMAVLKTGAAYLPIDPAYPAERIRYILSDAAPALIVTRASVGPLPDAVDTLSLDAPDTVRTLSREAATD</sequence>
<accession>A0A6G3WX70</accession>
<dbReference type="PANTHER" id="PTHR44845">
    <property type="entry name" value="CARRIER DOMAIN-CONTAINING PROTEIN"/>
    <property type="match status" value="1"/>
</dbReference>
<evidence type="ECO:0000313" key="4">
    <source>
        <dbReference type="EMBL" id="NEE09890.1"/>
    </source>
</evidence>
<evidence type="ECO:0000259" key="3">
    <source>
        <dbReference type="Pfam" id="PF00501"/>
    </source>
</evidence>
<organism evidence="4">
    <name type="scientific">Streptomyces sp. SID7499</name>
    <dbReference type="NCBI Taxonomy" id="2706086"/>
    <lineage>
        <taxon>Bacteria</taxon>
        <taxon>Bacillati</taxon>
        <taxon>Actinomycetota</taxon>
        <taxon>Actinomycetes</taxon>
        <taxon>Kitasatosporales</taxon>
        <taxon>Streptomycetaceae</taxon>
        <taxon>Streptomyces</taxon>
    </lineage>
</organism>
<evidence type="ECO:0000256" key="2">
    <source>
        <dbReference type="ARBA" id="ARBA00022553"/>
    </source>
</evidence>
<name>A0A6G3WX70_9ACTN</name>